<dbReference type="EMBL" id="JN698997">
    <property type="protein sequence ID" value="AER48013.1"/>
    <property type="molecule type" value="Genomic_DNA"/>
</dbReference>
<organism evidence="2 3">
    <name type="scientific">Mycobacterium phage Courthouse</name>
    <dbReference type="NCBI Taxonomy" id="2923000"/>
    <lineage>
        <taxon>Viruses</taxon>
        <taxon>Duplodnaviria</taxon>
        <taxon>Heunggongvirae</taxon>
        <taxon>Uroviricota</taxon>
        <taxon>Caudoviricetes</taxon>
        <taxon>Omegavirus</taxon>
        <taxon>Omegavirus courthouse</taxon>
    </lineage>
</organism>
<dbReference type="GeneID" id="18559434"/>
<dbReference type="SUPFAM" id="SSF54060">
    <property type="entry name" value="His-Me finger endonucleases"/>
    <property type="match status" value="1"/>
</dbReference>
<proteinExistence type="predicted"/>
<protein>
    <recommendedName>
        <fullName evidence="1">HNH nuclease domain-containing protein</fullName>
    </recommendedName>
</protein>
<dbReference type="InterPro" id="IPR003615">
    <property type="entry name" value="HNH_nuc"/>
</dbReference>
<evidence type="ECO:0000313" key="3">
    <source>
        <dbReference type="Proteomes" id="UP000005860"/>
    </source>
</evidence>
<dbReference type="KEGG" id="vg:18559434"/>
<dbReference type="RefSeq" id="YP_009012061.1">
    <property type="nucleotide sequence ID" value="NC_023690.1"/>
</dbReference>
<dbReference type="InterPro" id="IPR044925">
    <property type="entry name" value="His-Me_finger_sf"/>
</dbReference>
<evidence type="ECO:0000313" key="2">
    <source>
        <dbReference type="EMBL" id="AER48013.1"/>
    </source>
</evidence>
<dbReference type="Proteomes" id="UP000005860">
    <property type="component" value="Segment"/>
</dbReference>
<reference evidence="2 3" key="1">
    <citation type="journal article" date="2012" name="J. Virol.">
        <title>Complete Genome Sequences of 138 Mycobacteriophages.</title>
        <authorList>
            <consortium name="the Science Education Alliance Phage Hunters Advancing Genomics and Evolutionary Science Program"/>
            <consortium name="the KwaZulu-Natal Research Institute for Tuberculosis and HIV Mycobacterial Genetics Course Students"/>
            <consortium name="the Phage Hunters Integrating Research and Education Program"/>
            <person name="Hatfull G.F."/>
        </authorList>
    </citation>
    <scope>NUCLEOTIDE SEQUENCE [LARGE SCALE GENOMIC DNA]</scope>
</reference>
<dbReference type="Gene3D" id="3.90.75.10">
    <property type="entry name" value="Homing Intron 3 (I-ppo) Encoded Endonuclease, Chain A"/>
    <property type="match status" value="1"/>
</dbReference>
<gene>
    <name evidence="2" type="primary">162</name>
    <name evidence="2" type="ORF">COURTHOUSE_162</name>
</gene>
<dbReference type="Pfam" id="PF13392">
    <property type="entry name" value="HNH_3"/>
    <property type="match status" value="1"/>
</dbReference>
<accession>G8I5L9</accession>
<sequence>MSAPEIACPACGRRMTAVNMTRHYASKHAGVEYPASAIAEARFHAATKPGANGCIEWAAGRDRDGYGVFHLGKSLRAHRWIYEHVVGAIPEGFVIDHLCRNRACVNPEHLEPVENRENLMRGETRARRNAEKVECPQGHPYSGDNLYVSPTGGRACKTCRLENLRRFQSDRERANAYRREWRARRKAAK</sequence>
<name>G8I5L9_9CAUD</name>
<feature type="domain" description="HNH nuclease" evidence="1">
    <location>
        <begin position="77"/>
        <end position="119"/>
    </location>
</feature>
<keyword evidence="3" id="KW-1185">Reference proteome</keyword>
<evidence type="ECO:0000259" key="1">
    <source>
        <dbReference type="Pfam" id="PF13392"/>
    </source>
</evidence>
<dbReference type="GO" id="GO:0004519">
    <property type="term" value="F:endonuclease activity"/>
    <property type="evidence" value="ECO:0007669"/>
    <property type="project" value="InterPro"/>
</dbReference>
<dbReference type="InterPro" id="IPR044930">
    <property type="entry name" value="Homing_endonuclease_His-Me"/>
</dbReference>